<dbReference type="GO" id="GO:0046872">
    <property type="term" value="F:metal ion binding"/>
    <property type="evidence" value="ECO:0007669"/>
    <property type="project" value="UniProtKB-KW"/>
</dbReference>
<feature type="region of interest" description="Disordered" evidence="7">
    <location>
        <begin position="54"/>
        <end position="86"/>
    </location>
</feature>
<dbReference type="EMBL" id="CP024988">
    <property type="protein sequence ID" value="AWT26072.1"/>
    <property type="molecule type" value="Genomic_DNA"/>
</dbReference>
<keyword evidence="5 6" id="KW-0460">Magnesium</keyword>
<sequence>MGHDGGVQITEEFPDHVLLTPATTATPQPGYRDAAGGRTPEQLARTAVSAAASAARHVRSTRGSVAGEDGRVPVASTKSSQVDPVTAVDRSSEALIRGLLEQSAPGDAVLGEEGGGRAGGGGVTWVVDPVDGTVNFIYGLPAVAVSVAAVVDGEPVAAAVADVFRARVYSAWTGGPAVVAGERSAAASSLPGPDPGLADMSRALVATGFSYRAERRTRQAELLCRLLPGIRDIRRAGSAALDLCAVASGGVDAYYEHGLGPWDHAAGALIAARSGAWVCMPRLTAGYAEGVGVLAASPGVFSELAGHVLDTAMPYTG</sequence>
<dbReference type="InterPro" id="IPR020583">
    <property type="entry name" value="Inositol_monoP_metal-BS"/>
</dbReference>
<feature type="binding site" evidence="6">
    <location>
        <position position="128"/>
    </location>
    <ligand>
        <name>Mg(2+)</name>
        <dbReference type="ChEBI" id="CHEBI:18420"/>
        <label>1</label>
        <note>catalytic</note>
    </ligand>
</feature>
<dbReference type="InterPro" id="IPR020550">
    <property type="entry name" value="Inositol_monophosphatase_CS"/>
</dbReference>
<comment type="cofactor">
    <cofactor evidence="6">
        <name>Mg(2+)</name>
        <dbReference type="ChEBI" id="CHEBI:18420"/>
    </cofactor>
</comment>
<dbReference type="InterPro" id="IPR000760">
    <property type="entry name" value="Inositol_monophosphatase-like"/>
</dbReference>
<dbReference type="EC" id="3.1.3.25" evidence="2"/>
<dbReference type="KEGG" id="cpre:Csp1_12720"/>
<feature type="region of interest" description="Disordered" evidence="7">
    <location>
        <begin position="1"/>
        <end position="37"/>
    </location>
</feature>
<comment type="catalytic activity">
    <reaction evidence="1">
        <text>a myo-inositol phosphate + H2O = myo-inositol + phosphate</text>
        <dbReference type="Rhea" id="RHEA:24056"/>
        <dbReference type="ChEBI" id="CHEBI:15377"/>
        <dbReference type="ChEBI" id="CHEBI:17268"/>
        <dbReference type="ChEBI" id="CHEBI:43474"/>
        <dbReference type="ChEBI" id="CHEBI:84139"/>
        <dbReference type="EC" id="3.1.3.25"/>
    </reaction>
</comment>
<dbReference type="PROSITE" id="PS00630">
    <property type="entry name" value="IMP_2"/>
    <property type="match status" value="1"/>
</dbReference>
<feature type="binding site" evidence="6">
    <location>
        <position position="131"/>
    </location>
    <ligand>
        <name>Mg(2+)</name>
        <dbReference type="ChEBI" id="CHEBI:18420"/>
        <label>1</label>
        <note>catalytic</note>
    </ligand>
</feature>
<dbReference type="GO" id="GO:0006020">
    <property type="term" value="P:inositol metabolic process"/>
    <property type="evidence" value="ECO:0007669"/>
    <property type="project" value="TreeGrafter"/>
</dbReference>
<dbReference type="Proteomes" id="UP000247696">
    <property type="component" value="Chromosome"/>
</dbReference>
<evidence type="ECO:0000256" key="5">
    <source>
        <dbReference type="ARBA" id="ARBA00022842"/>
    </source>
</evidence>
<evidence type="ECO:0000256" key="4">
    <source>
        <dbReference type="ARBA" id="ARBA00022801"/>
    </source>
</evidence>
<organism evidence="8 9">
    <name type="scientific">Corynebacterium provencense</name>
    <dbReference type="NCBI Taxonomy" id="1737425"/>
    <lineage>
        <taxon>Bacteria</taxon>
        <taxon>Bacillati</taxon>
        <taxon>Actinomycetota</taxon>
        <taxon>Actinomycetes</taxon>
        <taxon>Mycobacteriales</taxon>
        <taxon>Corynebacteriaceae</taxon>
        <taxon>Corynebacterium</taxon>
    </lineage>
</organism>
<evidence type="ECO:0000256" key="3">
    <source>
        <dbReference type="ARBA" id="ARBA00022723"/>
    </source>
</evidence>
<keyword evidence="3 6" id="KW-0479">Metal-binding</keyword>
<dbReference type="GO" id="GO:0008934">
    <property type="term" value="F:inositol monophosphate 1-phosphatase activity"/>
    <property type="evidence" value="ECO:0007669"/>
    <property type="project" value="TreeGrafter"/>
</dbReference>
<dbReference type="Gene3D" id="3.30.540.10">
    <property type="entry name" value="Fructose-1,6-Bisphosphatase, subunit A, domain 1"/>
    <property type="match status" value="1"/>
</dbReference>
<dbReference type="AlphaFoldDB" id="A0A2Z3YNH3"/>
<dbReference type="PRINTS" id="PR00377">
    <property type="entry name" value="IMPHPHTASES"/>
</dbReference>
<dbReference type="SUPFAM" id="SSF56655">
    <property type="entry name" value="Carbohydrate phosphatase"/>
    <property type="match status" value="1"/>
</dbReference>
<dbReference type="GO" id="GO:0046854">
    <property type="term" value="P:phosphatidylinositol phosphate biosynthetic process"/>
    <property type="evidence" value="ECO:0007669"/>
    <property type="project" value="InterPro"/>
</dbReference>
<gene>
    <name evidence="8" type="primary">suhB_1</name>
    <name evidence="8" type="ORF">Csp1_12720</name>
</gene>
<proteinExistence type="predicted"/>
<keyword evidence="9" id="KW-1185">Reference proteome</keyword>
<dbReference type="PROSITE" id="PS00629">
    <property type="entry name" value="IMP_1"/>
    <property type="match status" value="1"/>
</dbReference>
<dbReference type="Gene3D" id="3.40.190.80">
    <property type="match status" value="1"/>
</dbReference>
<reference evidence="9" key="1">
    <citation type="submission" date="2017-11" db="EMBL/GenBank/DDBJ databases">
        <title>Otitis media/interna in a cat caused by the recently described species Corynebacterium provencense.</title>
        <authorList>
            <person name="Kittl S."/>
            <person name="Brodard I."/>
            <person name="Rychener L."/>
            <person name="Jores J."/>
            <person name="Roosje P."/>
            <person name="Gobeli Brawand S."/>
        </authorList>
    </citation>
    <scope>NUCLEOTIDE SEQUENCE [LARGE SCALE GENOMIC DNA]</scope>
    <source>
        <strain evidence="9">17KM38</strain>
    </source>
</reference>
<dbReference type="RefSeq" id="WP_227871231.1">
    <property type="nucleotide sequence ID" value="NZ_CP024988.1"/>
</dbReference>
<evidence type="ECO:0000256" key="1">
    <source>
        <dbReference type="ARBA" id="ARBA00001033"/>
    </source>
</evidence>
<evidence type="ECO:0000313" key="8">
    <source>
        <dbReference type="EMBL" id="AWT26072.1"/>
    </source>
</evidence>
<name>A0A2Z3YNH3_9CORY</name>
<evidence type="ECO:0000256" key="7">
    <source>
        <dbReference type="SAM" id="MobiDB-lite"/>
    </source>
</evidence>
<evidence type="ECO:0000313" key="9">
    <source>
        <dbReference type="Proteomes" id="UP000247696"/>
    </source>
</evidence>
<keyword evidence="4 8" id="KW-0378">Hydrolase</keyword>
<protein>
    <recommendedName>
        <fullName evidence="2">inositol-phosphate phosphatase</fullName>
        <ecNumber evidence="2">3.1.3.25</ecNumber>
    </recommendedName>
</protein>
<dbReference type="Pfam" id="PF00459">
    <property type="entry name" value="Inositol_P"/>
    <property type="match status" value="1"/>
</dbReference>
<dbReference type="GO" id="GO:0007165">
    <property type="term" value="P:signal transduction"/>
    <property type="evidence" value="ECO:0007669"/>
    <property type="project" value="TreeGrafter"/>
</dbReference>
<evidence type="ECO:0000256" key="6">
    <source>
        <dbReference type="PIRSR" id="PIRSR600760-2"/>
    </source>
</evidence>
<evidence type="ECO:0000256" key="2">
    <source>
        <dbReference type="ARBA" id="ARBA00013106"/>
    </source>
</evidence>
<dbReference type="PANTHER" id="PTHR20854">
    <property type="entry name" value="INOSITOL MONOPHOSPHATASE"/>
    <property type="match status" value="1"/>
</dbReference>
<feature type="compositionally biased region" description="Low complexity" evidence="7">
    <location>
        <begin position="18"/>
        <end position="27"/>
    </location>
</feature>
<dbReference type="STRING" id="1737425.GCA_900049755_00023"/>
<feature type="binding site" evidence="6">
    <location>
        <position position="112"/>
    </location>
    <ligand>
        <name>Mg(2+)</name>
        <dbReference type="ChEBI" id="CHEBI:18420"/>
        <label>1</label>
        <note>catalytic</note>
    </ligand>
</feature>
<feature type="binding site" evidence="6">
    <location>
        <position position="263"/>
    </location>
    <ligand>
        <name>Mg(2+)</name>
        <dbReference type="ChEBI" id="CHEBI:18420"/>
        <label>1</label>
        <note>catalytic</note>
    </ligand>
</feature>
<dbReference type="PANTHER" id="PTHR20854:SF4">
    <property type="entry name" value="INOSITOL-1-MONOPHOSPHATASE-RELATED"/>
    <property type="match status" value="1"/>
</dbReference>
<accession>A0A2Z3YNH3</accession>